<dbReference type="GO" id="GO:0031490">
    <property type="term" value="F:chromatin DNA binding"/>
    <property type="evidence" value="ECO:0007669"/>
    <property type="project" value="TreeGrafter"/>
</dbReference>
<organism evidence="10">
    <name type="scientific">Chlorella variabilis</name>
    <name type="common">Green alga</name>
    <dbReference type="NCBI Taxonomy" id="554065"/>
    <lineage>
        <taxon>Eukaryota</taxon>
        <taxon>Viridiplantae</taxon>
        <taxon>Chlorophyta</taxon>
        <taxon>core chlorophytes</taxon>
        <taxon>Trebouxiophyceae</taxon>
        <taxon>Chlorellales</taxon>
        <taxon>Chlorellaceae</taxon>
        <taxon>Chlorella clade</taxon>
        <taxon>Chlorella</taxon>
    </lineage>
</organism>
<feature type="region of interest" description="Disordered" evidence="7">
    <location>
        <begin position="63"/>
        <end position="100"/>
    </location>
</feature>
<evidence type="ECO:0000313" key="10">
    <source>
        <dbReference type="Proteomes" id="UP000008141"/>
    </source>
</evidence>
<dbReference type="RefSeq" id="XP_005848525.1">
    <property type="nucleotide sequence ID" value="XM_005848463.1"/>
</dbReference>
<feature type="compositionally biased region" description="Low complexity" evidence="7">
    <location>
        <begin position="71"/>
        <end position="84"/>
    </location>
</feature>
<dbReference type="InterPro" id="IPR019135">
    <property type="entry name" value="Polycomb_protein_VEFS-Box"/>
</dbReference>
<proteinExistence type="inferred from homology"/>
<dbReference type="PANTHER" id="PTHR22597:SF0">
    <property type="entry name" value="POLYCOMB PROTEIN SUZ12"/>
    <property type="match status" value="1"/>
</dbReference>
<dbReference type="PANTHER" id="PTHR22597">
    <property type="entry name" value="POLYCOMB GROUP PROTEIN"/>
    <property type="match status" value="1"/>
</dbReference>
<accession>E1ZDJ2</accession>
<name>E1ZDJ2_CHLVA</name>
<feature type="region of interest" description="Disordered" evidence="7">
    <location>
        <begin position="562"/>
        <end position="595"/>
    </location>
</feature>
<dbReference type="GO" id="GO:0005634">
    <property type="term" value="C:nucleus"/>
    <property type="evidence" value="ECO:0007669"/>
    <property type="project" value="UniProtKB-ARBA"/>
</dbReference>
<keyword evidence="5" id="KW-0805">Transcription regulation</keyword>
<feature type="compositionally biased region" description="Low complexity" evidence="7">
    <location>
        <begin position="286"/>
        <end position="304"/>
    </location>
</feature>
<keyword evidence="3" id="KW-0863">Zinc-finger</keyword>
<feature type="compositionally biased region" description="Basic and acidic residues" evidence="7">
    <location>
        <begin position="332"/>
        <end position="345"/>
    </location>
</feature>
<protein>
    <recommendedName>
        <fullName evidence="8">Polycomb protein VEFS-Box domain-containing protein</fullName>
    </recommendedName>
</protein>
<feature type="region of interest" description="Disordered" evidence="7">
    <location>
        <begin position="533"/>
        <end position="552"/>
    </location>
</feature>
<evidence type="ECO:0000256" key="4">
    <source>
        <dbReference type="ARBA" id="ARBA00022833"/>
    </source>
</evidence>
<feature type="region of interest" description="Disordered" evidence="7">
    <location>
        <begin position="323"/>
        <end position="405"/>
    </location>
</feature>
<dbReference type="Pfam" id="PF09733">
    <property type="entry name" value="VEFS-Box"/>
    <property type="match status" value="1"/>
</dbReference>
<dbReference type="KEGG" id="cvr:CHLNCDRAFT_51899"/>
<reference evidence="9 10" key="1">
    <citation type="journal article" date="2010" name="Plant Cell">
        <title>The Chlorella variabilis NC64A genome reveals adaptation to photosymbiosis, coevolution with viruses, and cryptic sex.</title>
        <authorList>
            <person name="Blanc G."/>
            <person name="Duncan G."/>
            <person name="Agarkova I."/>
            <person name="Borodovsky M."/>
            <person name="Gurnon J."/>
            <person name="Kuo A."/>
            <person name="Lindquist E."/>
            <person name="Lucas S."/>
            <person name="Pangilinan J."/>
            <person name="Polle J."/>
            <person name="Salamov A."/>
            <person name="Terry A."/>
            <person name="Yamada T."/>
            <person name="Dunigan D.D."/>
            <person name="Grigoriev I.V."/>
            <person name="Claverie J.M."/>
            <person name="Van Etten J.L."/>
        </authorList>
    </citation>
    <scope>NUCLEOTIDE SEQUENCE [LARGE SCALE GENOMIC DNA]</scope>
    <source>
        <strain evidence="9 10">NC64A</strain>
    </source>
</reference>
<evidence type="ECO:0000256" key="1">
    <source>
        <dbReference type="ARBA" id="ARBA00007416"/>
    </source>
</evidence>
<dbReference type="AlphaFoldDB" id="E1ZDJ2"/>
<keyword evidence="10" id="KW-1185">Reference proteome</keyword>
<keyword evidence="4" id="KW-0862">Zinc</keyword>
<dbReference type="InParanoid" id="E1ZDJ2"/>
<keyword evidence="2" id="KW-0479">Metal-binding</keyword>
<dbReference type="OrthoDB" id="515467at2759"/>
<dbReference type="GO" id="GO:0008270">
    <property type="term" value="F:zinc ion binding"/>
    <property type="evidence" value="ECO:0007669"/>
    <property type="project" value="UniProtKB-KW"/>
</dbReference>
<sequence length="775" mass="80982">MAEATALALEAHLHTVELTGILGARQASIKAPNILRRNLSYVDSGRRALQHRTGQVLHLHLHATSTGGQPGADAAANGHAVAGATQQGSTADPSRPDAGGSTAKDVIIAALCVVVHSSGEEGYVPIAARAMPVPAAAKEASLAVQLPLGGSPRAAGLAVVLIHQRSTRLALLVSMACQRCRRRAGGSSSSSGGGTAAAGSGCKVVSPSVTAAAAFQLVPSGSAVAYSIVHLGDPLRAGSGGGKQQGPLTKLDGVLTTHEPAAASDSSAAPPPISFPWIQFGPGPQRGENGSRSSGSAGGSTRPSDGASSSSIRTQFWYGISVGSAAGSGRSRQGEVDERGREQREAVGPGAAVAGTKRKAGVLAGEQHQNGRASQAALPAAEAQASQQQGAQPPPPSQQQQQQQQQQQLEPLLTFFFTSFDGGRTACAQLRGFRCPLSSCRGLRCHSYAALQQHLQACHSYQSCYFSDALPGGDLEVYLRCKPAWRDAQGGFLPRQLAPATLESHPLGTLLSRTHILRPLMYHCPRAQRSLRLGQGGRYPRDEEEELAEAEAEAAAGLLAQEGPAPGEAPSSSAPLSSSLGPTATTAGGSGASTELAAAARHAGGGRAAAAAAARRLRVGGRGRGRKGAAPVRRQGHGLEMLTQDGRPKFYHSRTCVAMTRQELFGSGDCLAESEDDLLEWQRDCRQRLQEQAGLCAEEREFMFQWNLFVHKHPLHADADLPAAVQQFAAQQAARLAGDGPFRRCLLSYLLNLWRFRLLTPQQLHELTRSLPPVA</sequence>
<dbReference type="eggNOG" id="ENOG502SWHK">
    <property type="taxonomic scope" value="Eukaryota"/>
</dbReference>
<dbReference type="GeneID" id="17355765"/>
<evidence type="ECO:0000256" key="5">
    <source>
        <dbReference type="ARBA" id="ARBA00023015"/>
    </source>
</evidence>
<dbReference type="Proteomes" id="UP000008141">
    <property type="component" value="Unassembled WGS sequence"/>
</dbReference>
<dbReference type="CDD" id="cd21553">
    <property type="entry name" value="VEFS-box_EMF2-like"/>
    <property type="match status" value="1"/>
</dbReference>
<evidence type="ECO:0000259" key="8">
    <source>
        <dbReference type="Pfam" id="PF09733"/>
    </source>
</evidence>
<evidence type="ECO:0000256" key="3">
    <source>
        <dbReference type="ARBA" id="ARBA00022771"/>
    </source>
</evidence>
<feature type="domain" description="Polycomb protein VEFS-Box" evidence="8">
    <location>
        <begin position="649"/>
        <end position="763"/>
    </location>
</feature>
<dbReference type="EMBL" id="GL433842">
    <property type="protein sequence ID" value="EFN56423.1"/>
    <property type="molecule type" value="Genomic_DNA"/>
</dbReference>
<feature type="region of interest" description="Disordered" evidence="7">
    <location>
        <begin position="260"/>
        <end position="311"/>
    </location>
</feature>
<gene>
    <name evidence="9" type="ORF">CHLNCDRAFT_51899</name>
</gene>
<evidence type="ECO:0000313" key="9">
    <source>
        <dbReference type="EMBL" id="EFN56423.1"/>
    </source>
</evidence>
<evidence type="ECO:0000256" key="2">
    <source>
        <dbReference type="ARBA" id="ARBA00022723"/>
    </source>
</evidence>
<feature type="compositionally biased region" description="Low complexity" evidence="7">
    <location>
        <begin position="373"/>
        <end position="391"/>
    </location>
</feature>
<feature type="compositionally biased region" description="Acidic residues" evidence="7">
    <location>
        <begin position="542"/>
        <end position="552"/>
    </location>
</feature>
<comment type="similarity">
    <text evidence="1">Belongs to the VEFS (VRN2-EMF2-FIS2-SU(Z)12) family.</text>
</comment>
<keyword evidence="6" id="KW-0804">Transcription</keyword>
<evidence type="ECO:0000256" key="6">
    <source>
        <dbReference type="ARBA" id="ARBA00023163"/>
    </source>
</evidence>
<dbReference type="STRING" id="554065.E1ZDJ2"/>
<evidence type="ECO:0000256" key="7">
    <source>
        <dbReference type="SAM" id="MobiDB-lite"/>
    </source>
</evidence>